<dbReference type="GO" id="GO:0004175">
    <property type="term" value="F:endopeptidase activity"/>
    <property type="evidence" value="ECO:0007669"/>
    <property type="project" value="UniProtKB-ARBA"/>
</dbReference>
<reference evidence="3 4" key="1">
    <citation type="submission" date="2017-06" db="EMBL/GenBank/DDBJ databases">
        <authorList>
            <person name="Kim H.J."/>
            <person name="Triplett B.A."/>
        </authorList>
    </citation>
    <scope>NUCLEOTIDE SEQUENCE [LARGE SCALE GENOMIC DNA]</scope>
    <source>
        <strain evidence="3 4">DSM 19307</strain>
    </source>
</reference>
<keyword evidence="1" id="KW-0812">Transmembrane</keyword>
<dbReference type="Proteomes" id="UP000198393">
    <property type="component" value="Unassembled WGS sequence"/>
</dbReference>
<feature type="domain" description="CAAX prenyl protease 2/Lysostaphin resistance protein A-like" evidence="2">
    <location>
        <begin position="151"/>
        <end position="239"/>
    </location>
</feature>
<feature type="transmembrane region" description="Helical" evidence="1">
    <location>
        <begin position="229"/>
        <end position="248"/>
    </location>
</feature>
<proteinExistence type="predicted"/>
<dbReference type="Pfam" id="PF02517">
    <property type="entry name" value="Rce1-like"/>
    <property type="match status" value="1"/>
</dbReference>
<feature type="transmembrane region" description="Helical" evidence="1">
    <location>
        <begin position="204"/>
        <end position="222"/>
    </location>
</feature>
<protein>
    <recommendedName>
        <fullName evidence="2">CAAX prenyl protease 2/Lysostaphin resistance protein A-like domain-containing protein</fullName>
    </recommendedName>
</protein>
<dbReference type="PANTHER" id="PTHR43592:SF15">
    <property type="entry name" value="CAAX AMINO TERMINAL PROTEASE FAMILY PROTEIN"/>
    <property type="match status" value="1"/>
</dbReference>
<evidence type="ECO:0000256" key="1">
    <source>
        <dbReference type="SAM" id="Phobius"/>
    </source>
</evidence>
<dbReference type="PANTHER" id="PTHR43592">
    <property type="entry name" value="CAAX AMINO TERMINAL PROTEASE"/>
    <property type="match status" value="1"/>
</dbReference>
<evidence type="ECO:0000313" key="4">
    <source>
        <dbReference type="Proteomes" id="UP000198393"/>
    </source>
</evidence>
<sequence>MQEILRNYPEDKQKNRALIFGIMLTAYISGVMMLGNSGGEVDNDLILGMDPIFLLAVQGIAATFMFIGASALFIGVALKIPFTEFFPKISLQTIGLTIGISISFMVVNSAVGEWNMNMDFGNSEWAEWARRSEEQLKVLTEHLTNFNSTSHFILALVVVAIIPAIGEELLFRGLIQNLFAKAFANPHIAIWVTGLIFAAIHMQFFGVVPRMFLGVLFGYLYFWSGKLSVAMIGHLVNNGLALIALYVAQKDIVEVSPEQMEQAAPWPAILIFAVISFLLIRIFYKKFQHA</sequence>
<feature type="transmembrane region" description="Helical" evidence="1">
    <location>
        <begin position="152"/>
        <end position="171"/>
    </location>
</feature>
<dbReference type="EMBL" id="FZPD01000001">
    <property type="protein sequence ID" value="SNS58134.1"/>
    <property type="molecule type" value="Genomic_DNA"/>
</dbReference>
<keyword evidence="1" id="KW-1133">Transmembrane helix</keyword>
<keyword evidence="1" id="KW-0472">Membrane</keyword>
<gene>
    <name evidence="3" type="ORF">SAMN05421640_0752</name>
</gene>
<dbReference type="GO" id="GO:0080120">
    <property type="term" value="P:CAAX-box protein maturation"/>
    <property type="evidence" value="ECO:0007669"/>
    <property type="project" value="UniProtKB-ARBA"/>
</dbReference>
<feature type="transmembrane region" description="Helical" evidence="1">
    <location>
        <begin position="90"/>
        <end position="111"/>
    </location>
</feature>
<name>A0A239FQF4_EKHLU</name>
<dbReference type="OrthoDB" id="1523022at2"/>
<feature type="transmembrane region" description="Helical" evidence="1">
    <location>
        <begin position="17"/>
        <end position="35"/>
    </location>
</feature>
<evidence type="ECO:0000259" key="2">
    <source>
        <dbReference type="Pfam" id="PF02517"/>
    </source>
</evidence>
<dbReference type="InterPro" id="IPR003675">
    <property type="entry name" value="Rce1/LyrA-like_dom"/>
</dbReference>
<dbReference type="AlphaFoldDB" id="A0A239FQF4"/>
<organism evidence="3 4">
    <name type="scientific">Ekhidna lutea</name>
    <dbReference type="NCBI Taxonomy" id="447679"/>
    <lineage>
        <taxon>Bacteria</taxon>
        <taxon>Pseudomonadati</taxon>
        <taxon>Bacteroidota</taxon>
        <taxon>Cytophagia</taxon>
        <taxon>Cytophagales</taxon>
        <taxon>Reichenbachiellaceae</taxon>
        <taxon>Ekhidna</taxon>
    </lineage>
</organism>
<feature type="transmembrane region" description="Helical" evidence="1">
    <location>
        <begin position="178"/>
        <end position="198"/>
    </location>
</feature>
<accession>A0A239FQF4</accession>
<feature type="transmembrane region" description="Helical" evidence="1">
    <location>
        <begin position="263"/>
        <end position="284"/>
    </location>
</feature>
<feature type="transmembrane region" description="Helical" evidence="1">
    <location>
        <begin position="55"/>
        <end position="78"/>
    </location>
</feature>
<dbReference type="RefSeq" id="WP_089355499.1">
    <property type="nucleotide sequence ID" value="NZ_FZPD01000001.1"/>
</dbReference>
<evidence type="ECO:0000313" key="3">
    <source>
        <dbReference type="EMBL" id="SNS58134.1"/>
    </source>
</evidence>
<keyword evidence="4" id="KW-1185">Reference proteome</keyword>